<evidence type="ECO:0000313" key="3">
    <source>
        <dbReference type="EMBL" id="BAL87690.1"/>
    </source>
</evidence>
<accession>I0H3V3</accession>
<dbReference type="HOGENOM" id="CLU_000445_43_8_11"/>
<dbReference type="STRING" id="512565.AMIS_24700"/>
<protein>
    <submittedName>
        <fullName evidence="3">Putative magnesium/manganese-dependent protein phosphatase</fullName>
    </submittedName>
</protein>
<dbReference type="InterPro" id="IPR001932">
    <property type="entry name" value="PPM-type_phosphatase-like_dom"/>
</dbReference>
<evidence type="ECO:0000259" key="2">
    <source>
        <dbReference type="PROSITE" id="PS51746"/>
    </source>
</evidence>
<name>I0H3V3_ACTM4</name>
<organism evidence="3 4">
    <name type="scientific">Actinoplanes missouriensis (strain ATCC 14538 / DSM 43046 / CBS 188.64 / JCM 3121 / NBRC 102363 / NCIMB 12654 / NRRL B-3342 / UNCC 431)</name>
    <dbReference type="NCBI Taxonomy" id="512565"/>
    <lineage>
        <taxon>Bacteria</taxon>
        <taxon>Bacillati</taxon>
        <taxon>Actinomycetota</taxon>
        <taxon>Actinomycetes</taxon>
        <taxon>Micromonosporales</taxon>
        <taxon>Micromonosporaceae</taxon>
        <taxon>Actinoplanes</taxon>
    </lineage>
</organism>
<keyword evidence="4" id="KW-1185">Reference proteome</keyword>
<reference evidence="3 4" key="1">
    <citation type="submission" date="2012-02" db="EMBL/GenBank/DDBJ databases">
        <title>Complete genome sequence of Actinoplanes missouriensis 431 (= NBRC 102363).</title>
        <authorList>
            <person name="Ohnishi Y."/>
            <person name="Ishikawa J."/>
            <person name="Sekine M."/>
            <person name="Hosoyama A."/>
            <person name="Harada T."/>
            <person name="Narita H."/>
            <person name="Hata T."/>
            <person name="Konno Y."/>
            <person name="Tutikane K."/>
            <person name="Fujita N."/>
            <person name="Horinouchi S."/>
            <person name="Hayakawa M."/>
        </authorList>
    </citation>
    <scope>NUCLEOTIDE SEQUENCE [LARGE SCALE GENOMIC DNA]</scope>
    <source>
        <strain evidence="4">ATCC 14538 / DSM 43046 / CBS 188.64 / JCM 3121 / NBRC 102363 / NCIMB 12654 / NRRL B-3342 / UNCC 431</strain>
    </source>
</reference>
<dbReference type="Proteomes" id="UP000007882">
    <property type="component" value="Chromosome"/>
</dbReference>
<keyword evidence="1" id="KW-0378">Hydrolase</keyword>
<dbReference type="SMART" id="SM00331">
    <property type="entry name" value="PP2C_SIG"/>
    <property type="match status" value="1"/>
</dbReference>
<dbReference type="AlphaFoldDB" id="I0H3V3"/>
<dbReference type="EMBL" id="AP012319">
    <property type="protein sequence ID" value="BAL87690.1"/>
    <property type="molecule type" value="Genomic_DNA"/>
</dbReference>
<dbReference type="PROSITE" id="PS51746">
    <property type="entry name" value="PPM_2"/>
    <property type="match status" value="1"/>
</dbReference>
<feature type="domain" description="PPM-type phosphatase" evidence="2">
    <location>
        <begin position="180"/>
        <end position="390"/>
    </location>
</feature>
<dbReference type="GO" id="GO:0016791">
    <property type="term" value="F:phosphatase activity"/>
    <property type="evidence" value="ECO:0007669"/>
    <property type="project" value="TreeGrafter"/>
</dbReference>
<evidence type="ECO:0000256" key="1">
    <source>
        <dbReference type="ARBA" id="ARBA00022801"/>
    </source>
</evidence>
<sequence>MPTTTVPPDAALLRSRQLLTASEQLSATETTADVLAAAPALMREMLTATHAEVVVAGIGRGPASGVAAALTAPVQRDGLARFYAGPAELMAARPALAGDVARLGWQAAVCAPLPGMPGALMLAWSQPRAFTGPDRAFIVTLILYVTRALQRAMRNDATIAASETLQRAIGSQLPHVDGYELAARYLPADATTTVGGDWYDVLPGPNGRLTCVIGDVVGHGLRAAAEMGQLRGMLRAYLVDRREPPSVLLRRLEAANHALGEPTMATAVVAIVEPAASGGHRLRWSNAGHPPPVVIHPDGTVHALTGNDMLLGMRRNSPRHTYTYHLPPGSTVLLHTDGLVEDRERHIDESFATLYRRLRAGGRPHEVLAAAAGLLTGVRSDDVAMLAVRVPGHAET</sequence>
<dbReference type="KEGG" id="ams:AMIS_24700"/>
<dbReference type="PANTHER" id="PTHR43156:SF2">
    <property type="entry name" value="STAGE II SPORULATION PROTEIN E"/>
    <property type="match status" value="1"/>
</dbReference>
<dbReference type="PATRIC" id="fig|512565.3.peg.2469"/>
<dbReference type="InterPro" id="IPR052016">
    <property type="entry name" value="Bact_Sigma-Reg"/>
</dbReference>
<evidence type="ECO:0000313" key="4">
    <source>
        <dbReference type="Proteomes" id="UP000007882"/>
    </source>
</evidence>
<gene>
    <name evidence="3" type="ordered locus">AMIS_24700</name>
</gene>
<dbReference type="RefSeq" id="WP_014442585.1">
    <property type="nucleotide sequence ID" value="NC_017093.1"/>
</dbReference>
<dbReference type="Gene3D" id="3.60.40.10">
    <property type="entry name" value="PPM-type phosphatase domain"/>
    <property type="match status" value="1"/>
</dbReference>
<dbReference type="Pfam" id="PF07228">
    <property type="entry name" value="SpoIIE"/>
    <property type="match status" value="1"/>
</dbReference>
<proteinExistence type="predicted"/>
<dbReference type="PANTHER" id="PTHR43156">
    <property type="entry name" value="STAGE II SPORULATION PROTEIN E-RELATED"/>
    <property type="match status" value="1"/>
</dbReference>
<dbReference type="InterPro" id="IPR036457">
    <property type="entry name" value="PPM-type-like_dom_sf"/>
</dbReference>
<dbReference type="eggNOG" id="COG2208">
    <property type="taxonomic scope" value="Bacteria"/>
</dbReference>
<dbReference type="SUPFAM" id="SSF81606">
    <property type="entry name" value="PP2C-like"/>
    <property type="match status" value="1"/>
</dbReference>